<dbReference type="FunFam" id="2.60.40.820:FF:000003">
    <property type="entry name" value="T-box transcription factor TBX3"/>
    <property type="match status" value="1"/>
</dbReference>
<accession>A0A671UFQ3</accession>
<feature type="region of interest" description="Disordered" evidence="7">
    <location>
        <begin position="66"/>
        <end position="91"/>
    </location>
</feature>
<gene>
    <name evidence="9" type="primary">TBX2</name>
    <name evidence="9" type="synonym">LOC115593730</name>
</gene>
<feature type="compositionally biased region" description="Acidic residues" evidence="7">
    <location>
        <begin position="343"/>
        <end position="352"/>
    </location>
</feature>
<dbReference type="GO" id="GO:0072019">
    <property type="term" value="P:proximal convoluted tubule development"/>
    <property type="evidence" value="ECO:0007669"/>
    <property type="project" value="Ensembl"/>
</dbReference>
<dbReference type="GO" id="GO:0005634">
    <property type="term" value="C:nucleus"/>
    <property type="evidence" value="ECO:0007669"/>
    <property type="project" value="UniProtKB-SubCell"/>
</dbReference>
<feature type="region of interest" description="Disordered" evidence="7">
    <location>
        <begin position="577"/>
        <end position="639"/>
    </location>
</feature>
<dbReference type="Gene3D" id="2.60.40.820">
    <property type="entry name" value="Transcription factor, T-box"/>
    <property type="match status" value="1"/>
</dbReference>
<dbReference type="PROSITE" id="PS01264">
    <property type="entry name" value="TBOX_2"/>
    <property type="match status" value="1"/>
</dbReference>
<dbReference type="InterPro" id="IPR008967">
    <property type="entry name" value="p53-like_TF_DNA-bd_sf"/>
</dbReference>
<dbReference type="InterPro" id="IPR046360">
    <property type="entry name" value="T-box_DNA-bd"/>
</dbReference>
<protein>
    <submittedName>
        <fullName evidence="9">T-box transcription factor 2a</fullName>
    </submittedName>
</protein>
<feature type="compositionally biased region" description="Polar residues" evidence="7">
    <location>
        <begin position="326"/>
        <end position="341"/>
    </location>
</feature>
<dbReference type="InterPro" id="IPR001699">
    <property type="entry name" value="TF_T-box"/>
</dbReference>
<dbReference type="PRINTS" id="PR00937">
    <property type="entry name" value="TBOX"/>
</dbReference>
<dbReference type="PROSITE" id="PS50252">
    <property type="entry name" value="TBOX_3"/>
    <property type="match status" value="1"/>
</dbReference>
<dbReference type="GO" id="GO:0003205">
    <property type="term" value="P:cardiac chamber development"/>
    <property type="evidence" value="ECO:0007669"/>
    <property type="project" value="Ensembl"/>
</dbReference>
<dbReference type="GO" id="GO:0035050">
    <property type="term" value="P:embryonic heart tube development"/>
    <property type="evidence" value="ECO:0007669"/>
    <property type="project" value="Ensembl"/>
</dbReference>
<dbReference type="GO" id="GO:0060037">
    <property type="term" value="P:pharyngeal system development"/>
    <property type="evidence" value="ECO:0007669"/>
    <property type="project" value="Ensembl"/>
</dbReference>
<dbReference type="InParanoid" id="A0A671UFQ3"/>
<keyword evidence="4" id="KW-0804">Transcription</keyword>
<dbReference type="Proteomes" id="UP000472265">
    <property type="component" value="Chromosome 13"/>
</dbReference>
<dbReference type="GO" id="GO:0045893">
    <property type="term" value="P:positive regulation of DNA-templated transcription"/>
    <property type="evidence" value="ECO:0007669"/>
    <property type="project" value="InterPro"/>
</dbReference>
<comment type="caution">
    <text evidence="6">Lacks conserved residue(s) required for the propagation of feature annotation.</text>
</comment>
<evidence type="ECO:0000256" key="3">
    <source>
        <dbReference type="ARBA" id="ARBA00023125"/>
    </source>
</evidence>
<evidence type="ECO:0000256" key="1">
    <source>
        <dbReference type="ARBA" id="ARBA00004123"/>
    </source>
</evidence>
<reference evidence="9" key="2">
    <citation type="submission" date="2025-08" db="UniProtKB">
        <authorList>
            <consortium name="Ensembl"/>
        </authorList>
    </citation>
    <scope>IDENTIFICATION</scope>
</reference>
<keyword evidence="10" id="KW-1185">Reference proteome</keyword>
<feature type="compositionally biased region" description="Polar residues" evidence="7">
    <location>
        <begin position="615"/>
        <end position="626"/>
    </location>
</feature>
<dbReference type="GeneTree" id="ENSGT00940000158439"/>
<evidence type="ECO:0000256" key="2">
    <source>
        <dbReference type="ARBA" id="ARBA00023015"/>
    </source>
</evidence>
<dbReference type="Ensembl" id="ENSSAUT00010013377.1">
    <property type="protein sequence ID" value="ENSSAUP00010012582.1"/>
    <property type="gene ID" value="ENSSAUG00010005995.1"/>
</dbReference>
<keyword evidence="2" id="KW-0805">Transcription regulation</keyword>
<sequence length="639" mass="70676">MRDPVDTAAAMAYQPYQAHRSAALPLSAFFAAAQPSFFPGLTLPDLSSLSEPLSGHGDAGLHAALGRQQHHPPRSSKSLQPEDGPADEPKVTLDSQNLWSEFHKRGTEMVITKSGRRMFPPFKVRVDGLDETAKYILLMDIVAVDECRYKFHNSRWTVAGKADPEMPKRMYIHPDSPSKGEQWMSKPVAFHKLKLTNNISDKHGYTILNSMHKYQPRFHIVRANDIMKLPYSTFRTYVFPETEFIAVTAYQNEKITQLKIDNNPFAKGFRDTGNGRREKRNKQLSFSSLHESQSRADRDCGDSDDSCEQPGTSDPFYSPREMVSSPLMSTPAGQDENNIGSDSDIDLQDEDAAEARTEHALALSQRSEETPWSKSALRKSNDNQDATKERTSFRTTDDMCSVEIDSARKRLSEMVSQGSSSLGAAHLQTLDFSSAASQQFLKLGAPLLFHPGQLPAKPEAFSSAGVGHLFSSLPGVNNQENGGLSSQSLPPPSPFIFHLSQHMLASQGLSLSPFGGSFSYPYRYVAAPAALPTSSVTSSLSRNNCFRSPRPWLRYNPYLFPTSVTTSQNLLIARSPGMSNSELSKSGSRESSPVCDSHNHRTKAKQKTAPPKNIVKSSTHELQNIRNLVRGLDEPLSPQ</sequence>
<evidence type="ECO:0000256" key="7">
    <source>
        <dbReference type="SAM" id="MobiDB-lite"/>
    </source>
</evidence>
<dbReference type="Pfam" id="PF00907">
    <property type="entry name" value="T-box"/>
    <property type="match status" value="1"/>
</dbReference>
<dbReference type="SUPFAM" id="SSF49417">
    <property type="entry name" value="p53-like transcription factors"/>
    <property type="match status" value="1"/>
</dbReference>
<comment type="subcellular location">
    <subcellularLocation>
        <location evidence="1 6">Nucleus</location>
    </subcellularLocation>
</comment>
<dbReference type="OMA" id="CFRSSRP"/>
<evidence type="ECO:0000256" key="6">
    <source>
        <dbReference type="PROSITE-ProRule" id="PRU00201"/>
    </source>
</evidence>
<keyword evidence="5 6" id="KW-0539">Nucleus</keyword>
<dbReference type="PANTHER" id="PTHR11267">
    <property type="entry name" value="T-BOX PROTEIN-RELATED"/>
    <property type="match status" value="1"/>
</dbReference>
<dbReference type="GO" id="GO:0048793">
    <property type="term" value="P:pronephros development"/>
    <property type="evidence" value="ECO:0007669"/>
    <property type="project" value="Ensembl"/>
</dbReference>
<dbReference type="PROSITE" id="PS01283">
    <property type="entry name" value="TBOX_1"/>
    <property type="match status" value="1"/>
</dbReference>
<dbReference type="GO" id="GO:0000981">
    <property type="term" value="F:DNA-binding transcription factor activity, RNA polymerase II-specific"/>
    <property type="evidence" value="ECO:0007669"/>
    <property type="project" value="TreeGrafter"/>
</dbReference>
<dbReference type="GO" id="GO:0000978">
    <property type="term" value="F:RNA polymerase II cis-regulatory region sequence-specific DNA binding"/>
    <property type="evidence" value="ECO:0007669"/>
    <property type="project" value="InterPro"/>
</dbReference>
<evidence type="ECO:0000256" key="5">
    <source>
        <dbReference type="ARBA" id="ARBA00023242"/>
    </source>
</evidence>
<dbReference type="GO" id="GO:0000785">
    <property type="term" value="C:chromatin"/>
    <property type="evidence" value="ECO:0007669"/>
    <property type="project" value="TreeGrafter"/>
</dbReference>
<evidence type="ECO:0000259" key="8">
    <source>
        <dbReference type="PROSITE" id="PS50252"/>
    </source>
</evidence>
<dbReference type="PRINTS" id="PR00938">
    <property type="entry name" value="BRACHYURY"/>
</dbReference>
<dbReference type="InterPro" id="IPR036960">
    <property type="entry name" value="T-box_sf"/>
</dbReference>
<feature type="compositionally biased region" description="Basic and acidic residues" evidence="7">
    <location>
        <begin position="379"/>
        <end position="394"/>
    </location>
</feature>
<feature type="compositionally biased region" description="Basic and acidic residues" evidence="7">
    <location>
        <begin position="292"/>
        <end position="301"/>
    </location>
</feature>
<dbReference type="GO" id="GO:0072068">
    <property type="term" value="P:late distal convoluted tubule development"/>
    <property type="evidence" value="ECO:0007669"/>
    <property type="project" value="Ensembl"/>
</dbReference>
<evidence type="ECO:0000256" key="4">
    <source>
        <dbReference type="ARBA" id="ARBA00023163"/>
    </source>
</evidence>
<evidence type="ECO:0000313" key="10">
    <source>
        <dbReference type="Proteomes" id="UP000472265"/>
    </source>
</evidence>
<dbReference type="AlphaFoldDB" id="A0A671UFQ3"/>
<evidence type="ECO:0000313" key="9">
    <source>
        <dbReference type="Ensembl" id="ENSSAUP00010012582.1"/>
    </source>
</evidence>
<organism evidence="9 10">
    <name type="scientific">Sparus aurata</name>
    <name type="common">Gilthead sea bream</name>
    <dbReference type="NCBI Taxonomy" id="8175"/>
    <lineage>
        <taxon>Eukaryota</taxon>
        <taxon>Metazoa</taxon>
        <taxon>Chordata</taxon>
        <taxon>Craniata</taxon>
        <taxon>Vertebrata</taxon>
        <taxon>Euteleostomi</taxon>
        <taxon>Actinopterygii</taxon>
        <taxon>Neopterygii</taxon>
        <taxon>Teleostei</taxon>
        <taxon>Neoteleostei</taxon>
        <taxon>Acanthomorphata</taxon>
        <taxon>Eupercaria</taxon>
        <taxon>Spariformes</taxon>
        <taxon>Sparidae</taxon>
        <taxon>Sparus</taxon>
    </lineage>
</organism>
<proteinExistence type="predicted"/>
<name>A0A671UFQ3_SPAAU</name>
<dbReference type="InterPro" id="IPR022582">
    <property type="entry name" value="TBX2/3_TAD"/>
</dbReference>
<dbReference type="GO" id="GO:0001708">
    <property type="term" value="P:cell fate specification"/>
    <property type="evidence" value="ECO:0007669"/>
    <property type="project" value="TreeGrafter"/>
</dbReference>
<feature type="domain" description="T-box" evidence="8">
    <location>
        <begin position="93"/>
        <end position="271"/>
    </location>
</feature>
<dbReference type="Pfam" id="PF12598">
    <property type="entry name" value="TBX2-3_TAD"/>
    <property type="match status" value="1"/>
</dbReference>
<dbReference type="InterPro" id="IPR018186">
    <property type="entry name" value="TF_T-box_CS"/>
</dbReference>
<keyword evidence="3 6" id="KW-0238">DNA-binding</keyword>
<feature type="compositionally biased region" description="Low complexity" evidence="7">
    <location>
        <begin position="579"/>
        <end position="592"/>
    </location>
</feature>
<dbReference type="InterPro" id="IPR002070">
    <property type="entry name" value="TF_Brachyury"/>
</dbReference>
<dbReference type="PANTHER" id="PTHR11267:SF181">
    <property type="entry name" value="OPTOMOTOR-BLIND PROTEIN"/>
    <property type="match status" value="1"/>
</dbReference>
<dbReference type="Pfam" id="PF20627">
    <property type="entry name" value="TBX2-3_RD"/>
    <property type="match status" value="1"/>
</dbReference>
<dbReference type="SMART" id="SM00425">
    <property type="entry name" value="TBOX"/>
    <property type="match status" value="1"/>
</dbReference>
<feature type="region of interest" description="Disordered" evidence="7">
    <location>
        <begin position="264"/>
        <end position="394"/>
    </location>
</feature>
<reference evidence="9" key="1">
    <citation type="submission" date="2021-04" db="EMBL/GenBank/DDBJ databases">
        <authorList>
            <consortium name="Wellcome Sanger Institute Data Sharing"/>
        </authorList>
    </citation>
    <scope>NUCLEOTIDE SEQUENCE [LARGE SCALE GENOMIC DNA]</scope>
</reference>
<dbReference type="InterPro" id="IPR048387">
    <property type="entry name" value="TBX2_3_RD"/>
</dbReference>
<dbReference type="CDD" id="cd20188">
    <property type="entry name" value="T-box_TBX2_3-like"/>
    <property type="match status" value="1"/>
</dbReference>
<reference evidence="9" key="3">
    <citation type="submission" date="2025-09" db="UniProtKB">
        <authorList>
            <consortium name="Ensembl"/>
        </authorList>
    </citation>
    <scope>IDENTIFICATION</scope>
</reference>